<proteinExistence type="inferred from homology"/>
<feature type="region of interest" description="Disordered" evidence="15">
    <location>
        <begin position="1418"/>
        <end position="1559"/>
    </location>
</feature>
<dbReference type="InterPro" id="IPR036034">
    <property type="entry name" value="PDZ_sf"/>
</dbReference>
<feature type="compositionally biased region" description="Acidic residues" evidence="15">
    <location>
        <begin position="1452"/>
        <end position="1461"/>
    </location>
</feature>
<keyword evidence="7" id="KW-0597">Phosphoprotein</keyword>
<feature type="compositionally biased region" description="Basic and acidic residues" evidence="15">
    <location>
        <begin position="1418"/>
        <end position="1427"/>
    </location>
</feature>
<feature type="compositionally biased region" description="Basic and acidic residues" evidence="15">
    <location>
        <begin position="1522"/>
        <end position="1531"/>
    </location>
</feature>
<dbReference type="PROSITE" id="PS50106">
    <property type="entry name" value="PDZ"/>
    <property type="match status" value="1"/>
</dbReference>
<dbReference type="GO" id="GO:0005886">
    <property type="term" value="C:plasma membrane"/>
    <property type="evidence" value="ECO:0007669"/>
    <property type="project" value="UniProtKB-SubCell"/>
</dbReference>
<evidence type="ECO:0000313" key="18">
    <source>
        <dbReference type="RefSeq" id="XP_035867818.1"/>
    </source>
</evidence>
<dbReference type="OrthoDB" id="447516at2759"/>
<organism evidence="17 18">
    <name type="scientific">Phyllostomus discolor</name>
    <name type="common">pale spear-nosed bat</name>
    <dbReference type="NCBI Taxonomy" id="89673"/>
    <lineage>
        <taxon>Eukaryota</taxon>
        <taxon>Metazoa</taxon>
        <taxon>Chordata</taxon>
        <taxon>Craniata</taxon>
        <taxon>Vertebrata</taxon>
        <taxon>Euteleostomi</taxon>
        <taxon>Mammalia</taxon>
        <taxon>Eutheria</taxon>
        <taxon>Laurasiatheria</taxon>
        <taxon>Chiroptera</taxon>
        <taxon>Yangochiroptera</taxon>
        <taxon>Phyllostomidae</taxon>
        <taxon>Phyllostominae</taxon>
        <taxon>Phyllostomus</taxon>
    </lineage>
</organism>
<evidence type="ECO:0000256" key="11">
    <source>
        <dbReference type="ARBA" id="ARBA00023242"/>
    </source>
</evidence>
<dbReference type="SMART" id="SM00228">
    <property type="entry name" value="PDZ"/>
    <property type="match status" value="1"/>
</dbReference>
<feature type="domain" description="PDZ" evidence="16">
    <location>
        <begin position="111"/>
        <end position="180"/>
    </location>
</feature>
<keyword evidence="9" id="KW-0965">Cell junction</keyword>
<evidence type="ECO:0000256" key="15">
    <source>
        <dbReference type="SAM" id="MobiDB-lite"/>
    </source>
</evidence>
<comment type="subcellular location">
    <subcellularLocation>
        <location evidence="2">Cell junction</location>
    </subcellularLocation>
    <subcellularLocation>
        <location evidence="3">Cell membrane</location>
        <topology evidence="3">Peripheral membrane protein</topology>
        <orientation evidence="3">Cytoplasmic side</orientation>
    </subcellularLocation>
    <subcellularLocation>
        <location evidence="4">Cytoplasm</location>
    </subcellularLocation>
    <subcellularLocation>
        <location evidence="1">Nucleus</location>
    </subcellularLocation>
</comment>
<gene>
    <name evidence="18" type="primary">PRX</name>
</gene>
<evidence type="ECO:0000256" key="5">
    <source>
        <dbReference type="ARBA" id="ARBA00022475"/>
    </source>
</evidence>
<dbReference type="RefSeq" id="XP_035867818.1">
    <property type="nucleotide sequence ID" value="XM_036011925.1"/>
</dbReference>
<dbReference type="SUPFAM" id="SSF50156">
    <property type="entry name" value="PDZ domain-like"/>
    <property type="match status" value="1"/>
</dbReference>
<keyword evidence="17" id="KW-1185">Reference proteome</keyword>
<keyword evidence="11" id="KW-0539">Nucleus</keyword>
<dbReference type="GO" id="GO:0005737">
    <property type="term" value="C:cytoplasm"/>
    <property type="evidence" value="ECO:0007669"/>
    <property type="project" value="UniProtKB-SubCell"/>
</dbReference>
<keyword evidence="5" id="KW-1003">Cell membrane</keyword>
<dbReference type="FunFam" id="2.30.42.10:FF:000149">
    <property type="entry name" value="Periaxin"/>
    <property type="match status" value="1"/>
</dbReference>
<evidence type="ECO:0000259" key="16">
    <source>
        <dbReference type="PROSITE" id="PS50106"/>
    </source>
</evidence>
<evidence type="ECO:0000256" key="9">
    <source>
        <dbReference type="ARBA" id="ARBA00022949"/>
    </source>
</evidence>
<dbReference type="Proteomes" id="UP000504628">
    <property type="component" value="Chromosome 12"/>
</dbReference>
<evidence type="ECO:0000256" key="4">
    <source>
        <dbReference type="ARBA" id="ARBA00004496"/>
    </source>
</evidence>
<protein>
    <recommendedName>
        <fullName evidence="14">Periaxin</fullName>
    </recommendedName>
</protein>
<dbReference type="PANTHER" id="PTHR23348">
    <property type="entry name" value="PERIAXIN/AHNAK"/>
    <property type="match status" value="1"/>
</dbReference>
<evidence type="ECO:0000256" key="6">
    <source>
        <dbReference type="ARBA" id="ARBA00022490"/>
    </source>
</evidence>
<comment type="similarity">
    <text evidence="12">Belongs to the periaxin family.</text>
</comment>
<dbReference type="GO" id="GO:0032287">
    <property type="term" value="P:peripheral nervous system myelin maintenance"/>
    <property type="evidence" value="ECO:0007669"/>
    <property type="project" value="TreeGrafter"/>
</dbReference>
<keyword evidence="10" id="KW-0472">Membrane</keyword>
<dbReference type="Gene3D" id="2.30.42.10">
    <property type="match status" value="1"/>
</dbReference>
<evidence type="ECO:0000256" key="2">
    <source>
        <dbReference type="ARBA" id="ARBA00004282"/>
    </source>
</evidence>
<evidence type="ECO:0000313" key="17">
    <source>
        <dbReference type="Proteomes" id="UP000504628"/>
    </source>
</evidence>
<dbReference type="InParanoid" id="A0A7E6CLM7"/>
<sequence>MWGYLCFLCRPLGPESQTQEAQGAGGDSEAARPQRKGASPTDNSSAPQAGLLLGGGACAQAAAQRQLLHAELKLVLQQKGERKQEPGAQVTSSSAMEVRSRSAEELRRAELVEIIVETEAQTGVSGINVAGGGKEGIYIRELREDSPAARSLSLQEGDQLLSARVFFENFKYEDALRLLQCAEPYKVSFCLKRTVPTGDLALRPGTVSGYEIKGPRAKVAKLNIQSLSPVKKKKMVVPGALGAPADLAPVDVEFSFPKFSRLRRGPKTEAVKGPVPAAPTRRRLQLPRLRVREVAEGAQAALLAAAAAPPRKAKAEAEVAAGARFTAPQVELVGPSLPSMEVGVPQVPAPKGRGEEAPAAEAATGFALHLPTFGLGAPAAPAVEPAAVGIQVPQVELPTLPSLPTLPTLPYLETREGAAAALTVPTLDVAAPTVGVDLALPGAEVEAREEVPEVALKMPRLSFPRFGARAKEVAEVKAAKGSPEARVKGPRLRMPTFGLSLLEPRPTAPEAAVESKLKLPTIKMPSFGIGVSAPEVKAPKVPEVKLPKVPEAALPEMQLREMVFPKVSEMKLPKVPEVAVPEVRLPEVQLPKVSEMKLPEMKLPEMKVPTMKVSEMKLPEMKLPEMKVPTMKVSEMKLPEMKLPEMKVPTVKVPEAKAPKVPEMKLPEMKLTKVPEMAVPEVRLPEVQLPKVSEMKLPKVPGMAVPDVPLPEVQLPKVSDMKLPKVPELVVPDVPLLEVQLPKVSDMKLPKVPEVAVPDVPLPEVQLPKVSEMKLPKVPELVVPDVPLLEVQLPKVSEMKLPKVPEMAVPDVRLPEVQLPKVSEMKLPKVPEMAVPDVPLLEVQLPKVSEMRLPEMQVPKVPEVQLLKVPEGKLPKAPEVQLKVGRAEKAEGMEFGFKMPKMTLPKLGRAVSPPRGKPGEEKAEVSGKLVTLPCLQPEVDLGAQVGVPSLTLPSVELDLPRALSLEGQVPEAKVGKVDWAEGKVAAGVGEGAFRMPSVELVTPQLPTVEGEEGRVEAMEMKVKPTSKFSLPKFGLSGPKVAKAEAEGAGRATKLKVSKFAISLPKARVGTEAETKGVGEAGLLPALDLSIPQLSLDAHLPTGKVEVAGADFKLKGPRLALPKFGVRVRDTEAGELVPGVAEVEGKGWGWDGRVKMPKLKMPSFGLARGKEVEIQGARVSPGEKAEFMAGQLKIPEVELVTLGAQEEVGAEGGVAVSGARLPGLQVSTTRQTGTEGQEGVLRMPLGISLPQVELTGFSETGLGATSGQQVESTVPSAEGTAGYRVQVPQVTLSLPGAQVAGGELVVGEGIFKMPAVTVPQLELDVGLNREAQVGEAVTGEGGLKLKMPTLGARAGAGVEGPGDQPTEAQRTFHLSLPDVEIAPPAMGGHAEYQVVEGEGDAGHKLKVRLPRLGLVRAKEGVEEGDKAKSPKLRLPRVGFSQSEAATGEGSPSPEEEEEEEGSGEGASGRRGRLRVRLPRVGLSTSSKASRGQEGEAASKSPGGEKSPKFRFPRVSLSPKARSGSRDREEGGFRVRLPSVGFTETGAPGPARMEGAQTAVV</sequence>
<dbReference type="GO" id="GO:0005634">
    <property type="term" value="C:nucleus"/>
    <property type="evidence" value="ECO:0007669"/>
    <property type="project" value="UniProtKB-SubCell"/>
</dbReference>
<dbReference type="GeneID" id="114511603"/>
<dbReference type="InterPro" id="IPR052082">
    <property type="entry name" value="Myelin_sheath_structural"/>
</dbReference>
<comment type="subunit">
    <text evidence="13">Homodimer (via PDZ domain). Interacts with SCN10A. Found in a complex with SCN10A. Interacts with DRP2. Identified in a dystroglycan complex that contains at least PRX, DRP2, UTRN, DMD and DAG1. Detected in a complex composed of at least EZR, AHNAK, PPL and PRX. Identified in a complex with EZR, AHNAK, BFSP1, BFSP2, ANK2, PLEC, VIM and spectrin.</text>
</comment>
<dbReference type="FunCoup" id="A0A7E6CLM7">
    <property type="interactions" value="81"/>
</dbReference>
<keyword evidence="6" id="KW-0963">Cytoplasm</keyword>
<accession>A0A7E6CLM7</accession>
<evidence type="ECO:0000256" key="8">
    <source>
        <dbReference type="ARBA" id="ARBA00022737"/>
    </source>
</evidence>
<dbReference type="PANTHER" id="PTHR23348:SF16">
    <property type="entry name" value="LEUCINE RICH REPEAT FAMILY PROTEIN"/>
    <property type="match status" value="1"/>
</dbReference>
<dbReference type="InterPro" id="IPR001478">
    <property type="entry name" value="PDZ"/>
</dbReference>
<evidence type="ECO:0000256" key="10">
    <source>
        <dbReference type="ARBA" id="ARBA00023136"/>
    </source>
</evidence>
<feature type="region of interest" description="Disordered" evidence="15">
    <location>
        <begin position="79"/>
        <end position="99"/>
    </location>
</feature>
<evidence type="ECO:0000256" key="13">
    <source>
        <dbReference type="ARBA" id="ARBA00065379"/>
    </source>
</evidence>
<dbReference type="CTD" id="57716"/>
<dbReference type="CDD" id="cd00136">
    <property type="entry name" value="PDZ_canonical"/>
    <property type="match status" value="1"/>
</dbReference>
<evidence type="ECO:0000256" key="14">
    <source>
        <dbReference type="ARBA" id="ARBA00067259"/>
    </source>
</evidence>
<reference evidence="18" key="1">
    <citation type="submission" date="2025-08" db="UniProtKB">
        <authorList>
            <consortium name="RefSeq"/>
        </authorList>
    </citation>
    <scope>IDENTIFICATION</scope>
    <source>
        <tissue evidence="18">Muscle</tissue>
    </source>
</reference>
<evidence type="ECO:0000256" key="7">
    <source>
        <dbReference type="ARBA" id="ARBA00022553"/>
    </source>
</evidence>
<evidence type="ECO:0000256" key="3">
    <source>
        <dbReference type="ARBA" id="ARBA00004413"/>
    </source>
</evidence>
<dbReference type="GO" id="GO:0043484">
    <property type="term" value="P:regulation of RNA splicing"/>
    <property type="evidence" value="ECO:0007669"/>
    <property type="project" value="TreeGrafter"/>
</dbReference>
<feature type="region of interest" description="Disordered" evidence="15">
    <location>
        <begin position="16"/>
        <end position="49"/>
    </location>
</feature>
<dbReference type="GO" id="GO:0070161">
    <property type="term" value="C:anchoring junction"/>
    <property type="evidence" value="ECO:0007669"/>
    <property type="project" value="UniProtKB-SubCell"/>
</dbReference>
<name>A0A7E6CLM7_9CHIR</name>
<keyword evidence="8" id="KW-0677">Repeat</keyword>
<evidence type="ECO:0000256" key="1">
    <source>
        <dbReference type="ARBA" id="ARBA00004123"/>
    </source>
</evidence>
<evidence type="ECO:0000256" key="12">
    <source>
        <dbReference type="ARBA" id="ARBA00060817"/>
    </source>
</evidence>